<keyword evidence="8" id="KW-1015">Disulfide bond</keyword>
<evidence type="ECO:0000256" key="4">
    <source>
        <dbReference type="ARBA" id="ARBA00022729"/>
    </source>
</evidence>
<dbReference type="Pfam" id="PF05572">
    <property type="entry name" value="Peptidase_M43"/>
    <property type="match status" value="1"/>
</dbReference>
<evidence type="ECO:0000256" key="2">
    <source>
        <dbReference type="ARBA" id="ARBA00022670"/>
    </source>
</evidence>
<dbReference type="InterPro" id="IPR008754">
    <property type="entry name" value="Peptidase_M43"/>
</dbReference>
<evidence type="ECO:0000256" key="3">
    <source>
        <dbReference type="ARBA" id="ARBA00022723"/>
    </source>
</evidence>
<dbReference type="GO" id="GO:0046872">
    <property type="term" value="F:metal ion binding"/>
    <property type="evidence" value="ECO:0007669"/>
    <property type="project" value="UniProtKB-KW"/>
</dbReference>
<organism evidence="11 12">
    <name type="scientific">Agrocybe pediades</name>
    <dbReference type="NCBI Taxonomy" id="84607"/>
    <lineage>
        <taxon>Eukaryota</taxon>
        <taxon>Fungi</taxon>
        <taxon>Dikarya</taxon>
        <taxon>Basidiomycota</taxon>
        <taxon>Agaricomycotina</taxon>
        <taxon>Agaricomycetes</taxon>
        <taxon>Agaricomycetidae</taxon>
        <taxon>Agaricales</taxon>
        <taxon>Agaricineae</taxon>
        <taxon>Strophariaceae</taxon>
        <taxon>Agrocybe</taxon>
    </lineage>
</organism>
<feature type="domain" description="Peptidase M43 pregnancy-associated plasma-A" evidence="10">
    <location>
        <begin position="80"/>
        <end position="122"/>
    </location>
</feature>
<keyword evidence="6" id="KW-0862">Zinc</keyword>
<sequence length="178" mass="19473">MEAQIQVLNNDYNATGIHFRLVKTTSIKSIDWFESAYPGSFNSTTGSLGTVAIPSAYYRNPKSDGVMTRRSTVTNGSRTNYGVGRTLMHEVGHWLVLFHTFKSESEDGVGDNIADTPPQASGSDGCAKQRDSGPGDKPHLIFLLLPSLTRSDRQLYGQLVGLMHGLVHPWSSDQDEGE</sequence>
<keyword evidence="3" id="KW-0479">Metal-binding</keyword>
<feature type="region of interest" description="Disordered" evidence="9">
    <location>
        <begin position="107"/>
        <end position="134"/>
    </location>
</feature>
<dbReference type="PANTHER" id="PTHR47466">
    <property type="match status" value="1"/>
</dbReference>
<evidence type="ECO:0000256" key="9">
    <source>
        <dbReference type="SAM" id="MobiDB-lite"/>
    </source>
</evidence>
<protein>
    <recommendedName>
        <fullName evidence="10">Peptidase M43 pregnancy-associated plasma-A domain-containing protein</fullName>
    </recommendedName>
</protein>
<evidence type="ECO:0000256" key="6">
    <source>
        <dbReference type="ARBA" id="ARBA00022833"/>
    </source>
</evidence>
<dbReference type="GO" id="GO:0008237">
    <property type="term" value="F:metallopeptidase activity"/>
    <property type="evidence" value="ECO:0007669"/>
    <property type="project" value="UniProtKB-KW"/>
</dbReference>
<dbReference type="GO" id="GO:0006508">
    <property type="term" value="P:proteolysis"/>
    <property type="evidence" value="ECO:0007669"/>
    <property type="project" value="UniProtKB-KW"/>
</dbReference>
<reference evidence="11 12" key="1">
    <citation type="submission" date="2019-12" db="EMBL/GenBank/DDBJ databases">
        <authorList>
            <person name="Floudas D."/>
            <person name="Bentzer J."/>
            <person name="Ahren D."/>
            <person name="Johansson T."/>
            <person name="Persson P."/>
            <person name="Tunlid A."/>
        </authorList>
    </citation>
    <scope>NUCLEOTIDE SEQUENCE [LARGE SCALE GENOMIC DNA]</scope>
    <source>
        <strain evidence="11 12">CBS 102.39</strain>
    </source>
</reference>
<dbReference type="Proteomes" id="UP000521872">
    <property type="component" value="Unassembled WGS sequence"/>
</dbReference>
<dbReference type="SUPFAM" id="SSF55486">
    <property type="entry name" value="Metalloproteases ('zincins'), catalytic domain"/>
    <property type="match status" value="1"/>
</dbReference>
<keyword evidence="4" id="KW-0732">Signal</keyword>
<keyword evidence="2" id="KW-0645">Protease</keyword>
<keyword evidence="7" id="KW-0482">Metalloprotease</keyword>
<evidence type="ECO:0000256" key="5">
    <source>
        <dbReference type="ARBA" id="ARBA00022801"/>
    </source>
</evidence>
<dbReference type="InterPro" id="IPR024079">
    <property type="entry name" value="MetalloPept_cat_dom_sf"/>
</dbReference>
<evidence type="ECO:0000256" key="7">
    <source>
        <dbReference type="ARBA" id="ARBA00023049"/>
    </source>
</evidence>
<gene>
    <name evidence="11" type="ORF">D9613_006401</name>
</gene>
<dbReference type="Gene3D" id="3.40.390.10">
    <property type="entry name" value="Collagenase (Catalytic Domain)"/>
    <property type="match status" value="1"/>
</dbReference>
<name>A0A8H4VRA2_9AGAR</name>
<keyword evidence="12" id="KW-1185">Reference proteome</keyword>
<evidence type="ECO:0000313" key="12">
    <source>
        <dbReference type="Proteomes" id="UP000521872"/>
    </source>
</evidence>
<dbReference type="AlphaFoldDB" id="A0A8H4VRA2"/>
<dbReference type="EMBL" id="JAACJL010000030">
    <property type="protein sequence ID" value="KAF4617430.1"/>
    <property type="molecule type" value="Genomic_DNA"/>
</dbReference>
<proteinExistence type="inferred from homology"/>
<keyword evidence="5" id="KW-0378">Hydrolase</keyword>
<accession>A0A8H4VRA2</accession>
<dbReference type="PANTHER" id="PTHR47466:SF1">
    <property type="entry name" value="METALLOPROTEASE MEP1 (AFU_ORTHOLOGUE AFUA_1G07730)-RELATED"/>
    <property type="match status" value="1"/>
</dbReference>
<comment type="caution">
    <text evidence="11">The sequence shown here is derived from an EMBL/GenBank/DDBJ whole genome shotgun (WGS) entry which is preliminary data.</text>
</comment>
<evidence type="ECO:0000256" key="8">
    <source>
        <dbReference type="ARBA" id="ARBA00023157"/>
    </source>
</evidence>
<evidence type="ECO:0000256" key="1">
    <source>
        <dbReference type="ARBA" id="ARBA00008721"/>
    </source>
</evidence>
<comment type="similarity">
    <text evidence="1">Belongs to the peptidase M43B family.</text>
</comment>
<evidence type="ECO:0000313" key="11">
    <source>
        <dbReference type="EMBL" id="KAF4617430.1"/>
    </source>
</evidence>
<evidence type="ECO:0000259" key="10">
    <source>
        <dbReference type="Pfam" id="PF05572"/>
    </source>
</evidence>